<protein>
    <submittedName>
        <fullName evidence="1">Uncharacterized protein</fullName>
    </submittedName>
</protein>
<sequence>MSSLTSSSGLRCPFRRGHANNGANAGLAYLNGNNAVSNASVNWSSPLGYAADLFSKKKWRRDPVTGQKIKAKGIVPVG</sequence>
<organism evidence="1 2">
    <name type="scientific">Parabacteroides distasonis</name>
    <dbReference type="NCBI Taxonomy" id="823"/>
    <lineage>
        <taxon>Bacteria</taxon>
        <taxon>Pseudomonadati</taxon>
        <taxon>Bacteroidota</taxon>
        <taxon>Bacteroidia</taxon>
        <taxon>Bacteroidales</taxon>
        <taxon>Tannerellaceae</taxon>
        <taxon>Parabacteroides</taxon>
    </lineage>
</organism>
<name>A0A6I2NIY7_PARDI</name>
<gene>
    <name evidence="1" type="ORF">GKD68_00830</name>
</gene>
<evidence type="ECO:0000313" key="1">
    <source>
        <dbReference type="EMBL" id="MRZ53299.1"/>
    </source>
</evidence>
<evidence type="ECO:0000313" key="2">
    <source>
        <dbReference type="Proteomes" id="UP000432516"/>
    </source>
</evidence>
<dbReference type="RefSeq" id="WP_151896471.1">
    <property type="nucleotide sequence ID" value="NZ_WCIH01000004.1"/>
</dbReference>
<comment type="caution">
    <text evidence="1">The sequence shown here is derived from an EMBL/GenBank/DDBJ whole genome shotgun (WGS) entry which is preliminary data.</text>
</comment>
<dbReference type="Proteomes" id="UP000432516">
    <property type="component" value="Unassembled WGS sequence"/>
</dbReference>
<dbReference type="AlphaFoldDB" id="A0A6I2NIY7"/>
<proteinExistence type="predicted"/>
<accession>A0A6I2NIY7</accession>
<reference evidence="1 2" key="1">
    <citation type="journal article" date="2019" name="Nat. Med.">
        <title>A library of human gut bacterial isolates paired with longitudinal multiomics data enables mechanistic microbiome research.</title>
        <authorList>
            <person name="Poyet M."/>
            <person name="Groussin M."/>
            <person name="Gibbons S.M."/>
            <person name="Avila-Pacheco J."/>
            <person name="Jiang X."/>
            <person name="Kearney S.M."/>
            <person name="Perrotta A.R."/>
            <person name="Berdy B."/>
            <person name="Zhao S."/>
            <person name="Lieberman T.D."/>
            <person name="Swanson P.K."/>
            <person name="Smith M."/>
            <person name="Roesemann S."/>
            <person name="Alexander J.E."/>
            <person name="Rich S.A."/>
            <person name="Livny J."/>
            <person name="Vlamakis H."/>
            <person name="Clish C."/>
            <person name="Bullock K."/>
            <person name="Deik A."/>
            <person name="Scott J."/>
            <person name="Pierce K.A."/>
            <person name="Xavier R.J."/>
            <person name="Alm E.J."/>
        </authorList>
    </citation>
    <scope>NUCLEOTIDE SEQUENCE [LARGE SCALE GENOMIC DNA]</scope>
    <source>
        <strain evidence="1 2">BIOML-A2</strain>
    </source>
</reference>
<dbReference type="EMBL" id="WKNE01000001">
    <property type="protein sequence ID" value="MRZ53299.1"/>
    <property type="molecule type" value="Genomic_DNA"/>
</dbReference>